<dbReference type="AlphaFoldDB" id="A0A3A8G2W0"/>
<sequence length="213" mass="24988">MTLTVAINLDDYIILTGDHRLTIECEPFTGLPARTVVDDYKKIKYWKYGAITVSGDVLLMCYFHQVLDLYTKQNNWDFLQAAQVARAMYLNDDKHAQHATGTAFFSIFKLGKVEIIHLSIKENYIEYETIQPMHAHFSLFEGTPDDPIYQLFVNSLRKIDNFLNFEDFYNYHTELLKFFYTRQKRIDDSITPSFDLFIQNTKTGQGFMQTIEN</sequence>
<dbReference type="Proteomes" id="UP000281084">
    <property type="component" value="Unassembled WGS sequence"/>
</dbReference>
<organism evidence="1 2">
    <name type="scientific">Acinetobacter cumulans</name>
    <dbReference type="NCBI Taxonomy" id="2136182"/>
    <lineage>
        <taxon>Bacteria</taxon>
        <taxon>Pseudomonadati</taxon>
        <taxon>Pseudomonadota</taxon>
        <taxon>Gammaproteobacteria</taxon>
        <taxon>Moraxellales</taxon>
        <taxon>Moraxellaceae</taxon>
        <taxon>Acinetobacter</taxon>
    </lineage>
</organism>
<evidence type="ECO:0000313" key="2">
    <source>
        <dbReference type="Proteomes" id="UP000281084"/>
    </source>
</evidence>
<dbReference type="RefSeq" id="WP_120367584.1">
    <property type="nucleotide sequence ID" value="NZ_RAXZ01000011.1"/>
</dbReference>
<protein>
    <submittedName>
        <fullName evidence="1">Uncharacterized protein</fullName>
    </submittedName>
</protein>
<reference evidence="1 2" key="1">
    <citation type="submission" date="2018-09" db="EMBL/GenBank/DDBJ databases">
        <title>The draft genome of Acinetobacter spp. strains.</title>
        <authorList>
            <person name="Qin J."/>
            <person name="Feng Y."/>
            <person name="Zong Z."/>
        </authorList>
    </citation>
    <scope>NUCLEOTIDE SEQUENCE [LARGE SCALE GENOMIC DNA]</scope>
    <source>
        <strain evidence="1 2">WCHAc060002</strain>
    </source>
</reference>
<gene>
    <name evidence="1" type="ORF">D7V64_09780</name>
</gene>
<dbReference type="EMBL" id="RAXZ01000011">
    <property type="protein sequence ID" value="RKG52356.1"/>
    <property type="molecule type" value="Genomic_DNA"/>
</dbReference>
<proteinExistence type="predicted"/>
<accession>A0A3A8G2W0</accession>
<comment type="caution">
    <text evidence="1">The sequence shown here is derived from an EMBL/GenBank/DDBJ whole genome shotgun (WGS) entry which is preliminary data.</text>
</comment>
<evidence type="ECO:0000313" key="1">
    <source>
        <dbReference type="EMBL" id="RKG52356.1"/>
    </source>
</evidence>
<name>A0A3A8G2W0_9GAMM</name>